<feature type="transmembrane region" description="Helical" evidence="1">
    <location>
        <begin position="235"/>
        <end position="256"/>
    </location>
</feature>
<evidence type="ECO:0000313" key="3">
    <source>
        <dbReference type="EMBL" id="GLI34424.1"/>
    </source>
</evidence>
<dbReference type="InterPro" id="IPR019088">
    <property type="entry name" value="CHP02186-rel_TM"/>
</dbReference>
<dbReference type="RefSeq" id="WP_281793676.1">
    <property type="nucleotide sequence ID" value="NZ_BSDR01000001.1"/>
</dbReference>
<dbReference type="EMBL" id="BSDR01000001">
    <property type="protein sequence ID" value="GLI34424.1"/>
    <property type="molecule type" value="Genomic_DNA"/>
</dbReference>
<feature type="signal peptide" evidence="2">
    <location>
        <begin position="1"/>
        <end position="24"/>
    </location>
</feature>
<comment type="caution">
    <text evidence="3">The sequence shown here is derived from an EMBL/GenBank/DDBJ whole genome shotgun (WGS) entry which is preliminary data.</text>
</comment>
<keyword evidence="1" id="KW-0812">Transmembrane</keyword>
<keyword evidence="2" id="KW-0732">Signal</keyword>
<dbReference type="AlphaFoldDB" id="A0A9W6CXH0"/>
<organism evidence="3 4">
    <name type="scientific">Desulforhabdus amnigena</name>
    <dbReference type="NCBI Taxonomy" id="40218"/>
    <lineage>
        <taxon>Bacteria</taxon>
        <taxon>Pseudomonadati</taxon>
        <taxon>Thermodesulfobacteriota</taxon>
        <taxon>Syntrophobacteria</taxon>
        <taxon>Syntrophobacterales</taxon>
        <taxon>Syntrophobacteraceae</taxon>
        <taxon>Desulforhabdus</taxon>
    </lineage>
</organism>
<evidence type="ECO:0000313" key="4">
    <source>
        <dbReference type="Proteomes" id="UP001144372"/>
    </source>
</evidence>
<protein>
    <recommendedName>
        <fullName evidence="5">Transmembrane protein (Alph_Pro_TM)</fullName>
    </recommendedName>
</protein>
<dbReference type="Pfam" id="PF09608">
    <property type="entry name" value="Alph_Pro_TM"/>
    <property type="match status" value="1"/>
</dbReference>
<feature type="chain" id="PRO_5040846167" description="Transmembrane protein (Alph_Pro_TM)" evidence="2">
    <location>
        <begin position="25"/>
        <end position="262"/>
    </location>
</feature>
<keyword evidence="1" id="KW-1133">Transmembrane helix</keyword>
<evidence type="ECO:0000256" key="1">
    <source>
        <dbReference type="SAM" id="Phobius"/>
    </source>
</evidence>
<sequence>MKRAYLFVNIVAAMILLVCSFVFAAEQQVDVNVQPNNIKIDALYNGTSLTVMGNIPAESDVIARFIGTPSDLHMKEKGKVFGLLWMNLDSLTFKNVPNVCIVCTPKDMTDPVSPGNSELERLQLAGLKNDVKVESAAGVPLKDDGNNVEELLKLKKQEGLYRDLKQEIFYGPVSNGMKAFKTEIPIPSRLSPGKYTVEVAAVDNGEILGRAVESVNVELVGFPAFLSHLAFGSGAIYGVLATIIAILGGLAIGMVFQSKGAH</sequence>
<evidence type="ECO:0008006" key="5">
    <source>
        <dbReference type="Google" id="ProtNLM"/>
    </source>
</evidence>
<proteinExistence type="predicted"/>
<name>A0A9W6CXH0_9BACT</name>
<dbReference type="Proteomes" id="UP001144372">
    <property type="component" value="Unassembled WGS sequence"/>
</dbReference>
<keyword evidence="4" id="KW-1185">Reference proteome</keyword>
<reference evidence="3" key="1">
    <citation type="submission" date="2022-12" db="EMBL/GenBank/DDBJ databases">
        <title>Reference genome sequencing for broad-spectrum identification of bacterial and archaeal isolates by mass spectrometry.</title>
        <authorList>
            <person name="Sekiguchi Y."/>
            <person name="Tourlousse D.M."/>
        </authorList>
    </citation>
    <scope>NUCLEOTIDE SEQUENCE</scope>
    <source>
        <strain evidence="3">ASRB1</strain>
    </source>
</reference>
<keyword evidence="1" id="KW-0472">Membrane</keyword>
<gene>
    <name evidence="3" type="ORF">DAMNIGENAA_18570</name>
</gene>
<evidence type="ECO:0000256" key="2">
    <source>
        <dbReference type="SAM" id="SignalP"/>
    </source>
</evidence>
<accession>A0A9W6CXH0</accession>